<organism evidence="2 3">
    <name type="scientific">Paramecium octaurelia</name>
    <dbReference type="NCBI Taxonomy" id="43137"/>
    <lineage>
        <taxon>Eukaryota</taxon>
        <taxon>Sar</taxon>
        <taxon>Alveolata</taxon>
        <taxon>Ciliophora</taxon>
        <taxon>Intramacronucleata</taxon>
        <taxon>Oligohymenophorea</taxon>
        <taxon>Peniculida</taxon>
        <taxon>Parameciidae</taxon>
        <taxon>Paramecium</taxon>
    </lineage>
</organism>
<feature type="region of interest" description="Disordered" evidence="1">
    <location>
        <begin position="199"/>
        <end position="232"/>
    </location>
</feature>
<dbReference type="GO" id="GO:0019901">
    <property type="term" value="F:protein kinase binding"/>
    <property type="evidence" value="ECO:0007669"/>
    <property type="project" value="InterPro"/>
</dbReference>
<feature type="region of interest" description="Disordered" evidence="1">
    <location>
        <begin position="132"/>
        <end position="156"/>
    </location>
</feature>
<feature type="compositionally biased region" description="Polar residues" evidence="1">
    <location>
        <begin position="19"/>
        <end position="29"/>
    </location>
</feature>
<dbReference type="Pfam" id="PF08613">
    <property type="entry name" value="Cyclin"/>
    <property type="match status" value="1"/>
</dbReference>
<dbReference type="Proteomes" id="UP000683925">
    <property type="component" value="Unassembled WGS sequence"/>
</dbReference>
<dbReference type="OrthoDB" id="337735at2759"/>
<dbReference type="InterPro" id="IPR013922">
    <property type="entry name" value="Cyclin_PHO80-like"/>
</dbReference>
<proteinExistence type="predicted"/>
<protein>
    <recommendedName>
        <fullName evidence="4">Cyclin N-terminal domain-containing protein</fullName>
    </recommendedName>
</protein>
<dbReference type="FunFam" id="1.10.472.10:FF:000298">
    <property type="entry name" value="Uncharacterized protein"/>
    <property type="match status" value="1"/>
</dbReference>
<evidence type="ECO:0008006" key="4">
    <source>
        <dbReference type="Google" id="ProtNLM"/>
    </source>
</evidence>
<feature type="compositionally biased region" description="Polar residues" evidence="1">
    <location>
        <begin position="132"/>
        <end position="154"/>
    </location>
</feature>
<feature type="compositionally biased region" description="Polar residues" evidence="1">
    <location>
        <begin position="212"/>
        <end position="232"/>
    </location>
</feature>
<comment type="caution">
    <text evidence="2">The sequence shown here is derived from an EMBL/GenBank/DDBJ whole genome shotgun (WGS) entry which is preliminary data.</text>
</comment>
<accession>A0A8S1UNX5</accession>
<feature type="compositionally biased region" description="Basic and acidic residues" evidence="1">
    <location>
        <begin position="199"/>
        <end position="211"/>
    </location>
</feature>
<dbReference type="PANTHER" id="PTHR14248">
    <property type="entry name" value="CYCLIN Y, ISOFORM A"/>
    <property type="match status" value="1"/>
</dbReference>
<keyword evidence="3" id="KW-1185">Reference proteome</keyword>
<evidence type="ECO:0000313" key="3">
    <source>
        <dbReference type="Proteomes" id="UP000683925"/>
    </source>
</evidence>
<evidence type="ECO:0000256" key="1">
    <source>
        <dbReference type="SAM" id="MobiDB-lite"/>
    </source>
</evidence>
<dbReference type="AlphaFoldDB" id="A0A8S1UNX5"/>
<dbReference type="OMA" id="ELNCFNW"/>
<reference evidence="2" key="1">
    <citation type="submission" date="2021-01" db="EMBL/GenBank/DDBJ databases">
        <authorList>
            <consortium name="Genoscope - CEA"/>
            <person name="William W."/>
        </authorList>
    </citation>
    <scope>NUCLEOTIDE SEQUENCE</scope>
</reference>
<feature type="region of interest" description="Disordered" evidence="1">
    <location>
        <begin position="19"/>
        <end position="43"/>
    </location>
</feature>
<evidence type="ECO:0000313" key="2">
    <source>
        <dbReference type="EMBL" id="CAD8165857.1"/>
    </source>
</evidence>
<name>A0A8S1UNX5_PAROT</name>
<gene>
    <name evidence="2" type="ORF">POCTA_138.1.T0470162</name>
</gene>
<sequence>MKKWDDDFRMKSYVNKIQNAKSTVPSNQKKSLKKQPNRDSEFSSHVSYRSDFTDLKESLLFKQLVEYNLQQYANKLFLRGYLGGLQTLAQQPADLQNVVLQEIRLQPGHKQKFLDLFKYLNDHYDPHNYNVQNSQTPTYNQQNRNTQPGQFNSHSKIEQTREPYIEILKPVNRRASLKHFSPLQEIGVIKPRVLPKLERRSINRKNDKSPKFSDSLTQQLIPNQGTTHGSSLSITKEIPKSLSKTNNIPPVVKIKQTIKKKSMIKSNAEKDNKLLKKLLQINSKNSIGAEIQLQQDQIQLMYQSFDNGKLASTLINIDIEEISYCVGITLQKMIQIVDLEQQRYLENQIQEIQQQIFMEPDQYEEFESRTNKERYIEDCRGEENKDHTANMSKVDQTYCQDYLGEAIIEPEITDQYYGSEDVATEQIQNADQSEQSKLQTEQEQGDYFQVQEQENNEQVSKSYFSVDTSYNLEDYLLFNKVFIDKTMTNYIPNVDIIQNYCKNIMTTTKMEREVAIISMIYINRLLNYNQGLELNCFNWQKILFTSLVMASKIWDDESFENNNFAKVLPQFSTLQINEMEKVFLKLIEYHLYVNSKEYAKQYFILRTYADKKQRSYALKQLDISTVLRLQRGGQQQISKQQYLNTQNKSF</sequence>
<dbReference type="EMBL" id="CAJJDP010000047">
    <property type="protein sequence ID" value="CAD8165857.1"/>
    <property type="molecule type" value="Genomic_DNA"/>
</dbReference>